<dbReference type="GO" id="GO:0015833">
    <property type="term" value="P:peptide transport"/>
    <property type="evidence" value="ECO:0007669"/>
    <property type="project" value="TreeGrafter"/>
</dbReference>
<dbReference type="Gene3D" id="3.40.190.10">
    <property type="entry name" value="Periplasmic binding protein-like II"/>
    <property type="match status" value="1"/>
</dbReference>
<feature type="domain" description="Solute-binding protein family 5" evidence="4">
    <location>
        <begin position="82"/>
        <end position="430"/>
    </location>
</feature>
<evidence type="ECO:0000313" key="5">
    <source>
        <dbReference type="EMBL" id="SLN54882.1"/>
    </source>
</evidence>
<dbReference type="GO" id="GO:0043190">
    <property type="term" value="C:ATP-binding cassette (ABC) transporter complex"/>
    <property type="evidence" value="ECO:0007669"/>
    <property type="project" value="InterPro"/>
</dbReference>
<dbReference type="SUPFAM" id="SSF53850">
    <property type="entry name" value="Periplasmic binding protein-like II"/>
    <property type="match status" value="1"/>
</dbReference>
<dbReference type="EMBL" id="FWFX01000009">
    <property type="protein sequence ID" value="SLN54882.1"/>
    <property type="molecule type" value="Genomic_DNA"/>
</dbReference>
<dbReference type="InterPro" id="IPR039424">
    <property type="entry name" value="SBP_5"/>
</dbReference>
<evidence type="ECO:0000256" key="1">
    <source>
        <dbReference type="ARBA" id="ARBA00004418"/>
    </source>
</evidence>
<proteinExistence type="inferred from homology"/>
<reference evidence="5 6" key="1">
    <citation type="submission" date="2017-03" db="EMBL/GenBank/DDBJ databases">
        <authorList>
            <person name="Afonso C.L."/>
            <person name="Miller P.J."/>
            <person name="Scott M.A."/>
            <person name="Spackman E."/>
            <person name="Goraichik I."/>
            <person name="Dimitrov K.M."/>
            <person name="Suarez D.L."/>
            <person name="Swayne D.E."/>
        </authorList>
    </citation>
    <scope>NUCLEOTIDE SEQUENCE [LARGE SCALE GENOMIC DNA]</scope>
    <source>
        <strain evidence="5 6">CECT 7450</strain>
    </source>
</reference>
<gene>
    <name evidence="5" type="primary">ddpA_2</name>
    <name evidence="5" type="ORF">ROA7450_02821</name>
</gene>
<comment type="subcellular location">
    <subcellularLocation>
        <location evidence="1">Periplasm</location>
    </subcellularLocation>
</comment>
<dbReference type="Pfam" id="PF00496">
    <property type="entry name" value="SBP_bac_5"/>
    <property type="match status" value="1"/>
</dbReference>
<sequence>MFSSKSKLLLTTCIRTSKAAAVASCLGVVGMTGAMADALRMAVPSDPSYLDPAYWGSTVDQFLIDNLYPRLGKYAAGDEWKIELDVAKSVDLSDPMKISFELKPGVMWSGGYGEVTAEDVEYSFERHLDPEMESGVMTEFEHLKDVEVTGKYTGIIHLIEPAATFWTSTLVYTSGAIISKAAAEEAGGYFEATPLATTGPYMLSEFEPGNKLVLSANPDWSGEAVDFDEIVLLPISDENAAELAFAAGEIDYTRSSAGNYDTLIANPPEGAVVSLAQTLDPLFLGITQTNEKLSDIRVRKAIQLSLDLPTIIQATTGGHGKQATGFIAEGLVGHRDGAALTRDVDQARALLSEAGADGLTVRLDYVKNTERDIAAQIMQANMAEAGIALELNGQDEGTFWSVDEIRAADLELHLKSWTGNPDGYYTMQYFIEDQIGYWNWEGFASDDYVALLAEARNAQDEAVRGEIYKQMQAMLEDSGSFVFISQEPTAILHRDTIEPGILPDGRPVFHAFRKAD</sequence>
<dbReference type="Gene3D" id="3.10.105.10">
    <property type="entry name" value="Dipeptide-binding Protein, Domain 3"/>
    <property type="match status" value="1"/>
</dbReference>
<feature type="signal peptide" evidence="3">
    <location>
        <begin position="1"/>
        <end position="36"/>
    </location>
</feature>
<dbReference type="AlphaFoldDB" id="A0A1X6ZNF6"/>
<dbReference type="GO" id="GO:0030288">
    <property type="term" value="C:outer membrane-bounded periplasmic space"/>
    <property type="evidence" value="ECO:0007669"/>
    <property type="project" value="UniProtKB-ARBA"/>
</dbReference>
<dbReference type="InterPro" id="IPR030678">
    <property type="entry name" value="Peptide/Ni-bd"/>
</dbReference>
<dbReference type="Proteomes" id="UP000193061">
    <property type="component" value="Unassembled WGS sequence"/>
</dbReference>
<accession>A0A1X6ZNF6</accession>
<evidence type="ECO:0000256" key="2">
    <source>
        <dbReference type="ARBA" id="ARBA00005695"/>
    </source>
</evidence>
<dbReference type="InterPro" id="IPR000914">
    <property type="entry name" value="SBP_5_dom"/>
</dbReference>
<keyword evidence="3" id="KW-0732">Signal</keyword>
<comment type="similarity">
    <text evidence="2">Belongs to the bacterial solute-binding protein 5 family.</text>
</comment>
<feature type="chain" id="PRO_5013231009" evidence="3">
    <location>
        <begin position="37"/>
        <end position="516"/>
    </location>
</feature>
<keyword evidence="6" id="KW-1185">Reference proteome</keyword>
<dbReference type="PANTHER" id="PTHR30290">
    <property type="entry name" value="PERIPLASMIC BINDING COMPONENT OF ABC TRANSPORTER"/>
    <property type="match status" value="1"/>
</dbReference>
<protein>
    <submittedName>
        <fullName evidence="5">Putative D,D-dipeptide-binding periplasmic protein DdpA</fullName>
    </submittedName>
</protein>
<evidence type="ECO:0000313" key="6">
    <source>
        <dbReference type="Proteomes" id="UP000193061"/>
    </source>
</evidence>
<organism evidence="5 6">
    <name type="scientific">Roseovarius albus</name>
    <dbReference type="NCBI Taxonomy" id="1247867"/>
    <lineage>
        <taxon>Bacteria</taxon>
        <taxon>Pseudomonadati</taxon>
        <taxon>Pseudomonadota</taxon>
        <taxon>Alphaproteobacteria</taxon>
        <taxon>Rhodobacterales</taxon>
        <taxon>Roseobacteraceae</taxon>
        <taxon>Roseovarius</taxon>
    </lineage>
</organism>
<dbReference type="GO" id="GO:1904680">
    <property type="term" value="F:peptide transmembrane transporter activity"/>
    <property type="evidence" value="ECO:0007669"/>
    <property type="project" value="TreeGrafter"/>
</dbReference>
<name>A0A1X6ZNF6_9RHOB</name>
<dbReference type="PIRSF" id="PIRSF002741">
    <property type="entry name" value="MppA"/>
    <property type="match status" value="1"/>
</dbReference>
<evidence type="ECO:0000256" key="3">
    <source>
        <dbReference type="SAM" id="SignalP"/>
    </source>
</evidence>
<evidence type="ECO:0000259" key="4">
    <source>
        <dbReference type="Pfam" id="PF00496"/>
    </source>
</evidence>